<evidence type="ECO:0000313" key="3">
    <source>
        <dbReference type="EMBL" id="OCB87691.1"/>
    </source>
</evidence>
<dbReference type="PROSITE" id="PS00028">
    <property type="entry name" value="ZINC_FINGER_C2H2_1"/>
    <property type="match status" value="2"/>
</dbReference>
<feature type="domain" description="C2H2-type" evidence="2">
    <location>
        <begin position="123"/>
        <end position="146"/>
    </location>
</feature>
<gene>
    <name evidence="3" type="ORF">A7U60_g5217</name>
</gene>
<organism evidence="3 4">
    <name type="scientific">Sanghuangporus baumii</name>
    <name type="common">Phellinus baumii</name>
    <dbReference type="NCBI Taxonomy" id="108892"/>
    <lineage>
        <taxon>Eukaryota</taxon>
        <taxon>Fungi</taxon>
        <taxon>Dikarya</taxon>
        <taxon>Basidiomycota</taxon>
        <taxon>Agaricomycotina</taxon>
        <taxon>Agaricomycetes</taxon>
        <taxon>Hymenochaetales</taxon>
        <taxon>Hymenochaetaceae</taxon>
        <taxon>Sanghuangporus</taxon>
    </lineage>
</organism>
<dbReference type="AlphaFoldDB" id="A0A9Q5N8D0"/>
<dbReference type="InterPro" id="IPR013087">
    <property type="entry name" value="Znf_C2H2_type"/>
</dbReference>
<feature type="region of interest" description="Disordered" evidence="1">
    <location>
        <begin position="286"/>
        <end position="313"/>
    </location>
</feature>
<evidence type="ECO:0000313" key="4">
    <source>
        <dbReference type="Proteomes" id="UP000757232"/>
    </source>
</evidence>
<feature type="region of interest" description="Disordered" evidence="1">
    <location>
        <begin position="184"/>
        <end position="253"/>
    </location>
</feature>
<name>A0A9Q5N8D0_SANBA</name>
<evidence type="ECO:0000259" key="2">
    <source>
        <dbReference type="PROSITE" id="PS00028"/>
    </source>
</evidence>
<protein>
    <submittedName>
        <fullName evidence="3">Glycoside hydrolase family 30 protein</fullName>
    </submittedName>
</protein>
<dbReference type="Gene3D" id="3.20.20.80">
    <property type="entry name" value="Glycosidases"/>
    <property type="match status" value="1"/>
</dbReference>
<evidence type="ECO:0000256" key="1">
    <source>
        <dbReference type="SAM" id="MobiDB-lite"/>
    </source>
</evidence>
<dbReference type="InterPro" id="IPR017853">
    <property type="entry name" value="GH"/>
</dbReference>
<feature type="region of interest" description="Disordered" evidence="1">
    <location>
        <begin position="1"/>
        <end position="36"/>
    </location>
</feature>
<feature type="compositionally biased region" description="Acidic residues" evidence="1">
    <location>
        <begin position="189"/>
        <end position="212"/>
    </location>
</feature>
<feature type="compositionally biased region" description="Polar residues" evidence="1">
    <location>
        <begin position="214"/>
        <end position="253"/>
    </location>
</feature>
<dbReference type="OrthoDB" id="2012278at2759"/>
<dbReference type="PANTHER" id="PTHR42767:SF1">
    <property type="entry name" value="ENDO-BETA-1,6-GALACTANASE-LIKE DOMAIN-CONTAINING PROTEIN"/>
    <property type="match status" value="1"/>
</dbReference>
<reference evidence="3" key="1">
    <citation type="submission" date="2016-06" db="EMBL/GenBank/DDBJ databases">
        <title>Draft Genome sequence of the fungus Inonotus baumii.</title>
        <authorList>
            <person name="Zhu H."/>
            <person name="Lin W."/>
        </authorList>
    </citation>
    <scope>NUCLEOTIDE SEQUENCE</scope>
    <source>
        <strain evidence="3">821</strain>
    </source>
</reference>
<sequence length="854" mass="91722">MSTPTSSKRGRDQESSFEDSPQSPSSSSGHQPTTKALRLTRAERAPLFCSLPPTCNPPHNEPTPLANVSELESHYAKYHAHVCEERGCAAVFPNARLLELHQTECHDPIAVLRKERGEKIFACHLASCTRRFLNPKKRRLHLIQAHGFPKEYFFAVTNKGVGGLLKRWGEGASMIRGAWKARDGRSDVNDTDIEEVEDTEEDDGGDSMDEEMLSNGTVKNNAAKMSSAQARKATKGTTKANNAQQSVQTSGSCKSAVALSSGLDDLSRSMNSLSLVPSNIRFGRGGRTARTVGETKSGMKGGKRVHNPTHGVQTSAAPDEIISRMDHEDDTQLSDHDISINIDGALEALKSEAPLNNTGRSILHVVFLGLAASTAVGQLASVATEPAQVINGIGASGAWWPNDLISFPEDVRQQVADLLFDSSPSAAGGAGLTSYRYNVGGGGVFVGNPTRAPETFYVSPGVYNWSADAAGVYFLKQAAAYNVPVLTAFVNSAPAAFTSNERSCGGTILDDQIPAFAQYLADVIAHFRDEGVAFTHVSPMNEPDNSFGNGDSQCGQEGMIVTPQQRASVVNAVRSALDSAGLSSVEIMADESSTTDQFISEAPTWLPDAASSIAAVSHHQYSFAGDGTVAEMGAMARSLSGKPSWFTEICCFKSTSDDPAAALTYSQGFDPTMLGGLELGQLIYQSFTQALDEHFDFWTALSSEVGCSPQQNLTCQVSANSDGWNDGLIYYNPNFASSGDFTLYLTKRYYLFKHFARFAFMGSTRYNVTGLPDGVFGLVFKSDQDQQTELGTAKTSFILMNMGTATQNVDFSQAGLGTRIGGVLTDFEFDWQEGSLSGESALARPRSITTLLFN</sequence>
<feature type="compositionally biased region" description="Low complexity" evidence="1">
    <location>
        <begin position="18"/>
        <end position="28"/>
    </location>
</feature>
<keyword evidence="4" id="KW-1185">Reference proteome</keyword>
<dbReference type="PANTHER" id="PTHR42767">
    <property type="entry name" value="ENDO-BETA-1,6-GALACTANASE"/>
    <property type="match status" value="1"/>
</dbReference>
<dbReference type="InterPro" id="IPR039743">
    <property type="entry name" value="6GAL/EXGAL"/>
</dbReference>
<proteinExistence type="predicted"/>
<dbReference type="GO" id="GO:0004553">
    <property type="term" value="F:hydrolase activity, hydrolyzing O-glycosyl compounds"/>
    <property type="evidence" value="ECO:0007669"/>
    <property type="project" value="InterPro"/>
</dbReference>
<feature type="domain" description="C2H2-type" evidence="2">
    <location>
        <begin position="83"/>
        <end position="106"/>
    </location>
</feature>
<keyword evidence="3" id="KW-0378">Hydrolase</keyword>
<dbReference type="EMBL" id="LNZH02000189">
    <property type="protein sequence ID" value="OCB87691.1"/>
    <property type="molecule type" value="Genomic_DNA"/>
</dbReference>
<comment type="caution">
    <text evidence="3">The sequence shown here is derived from an EMBL/GenBank/DDBJ whole genome shotgun (WGS) entry which is preliminary data.</text>
</comment>
<dbReference type="SUPFAM" id="SSF51445">
    <property type="entry name" value="(Trans)glycosidases"/>
    <property type="match status" value="1"/>
</dbReference>
<dbReference type="SMART" id="SM00355">
    <property type="entry name" value="ZnF_C2H2"/>
    <property type="match status" value="2"/>
</dbReference>
<dbReference type="Pfam" id="PF14587">
    <property type="entry name" value="Glyco_hydr_30_2"/>
    <property type="match status" value="1"/>
</dbReference>
<dbReference type="Proteomes" id="UP000757232">
    <property type="component" value="Unassembled WGS sequence"/>
</dbReference>
<accession>A0A9Q5N8D0</accession>
<dbReference type="InterPro" id="IPR039514">
    <property type="entry name" value="6GAL-like"/>
</dbReference>